<evidence type="ECO:0000313" key="3">
    <source>
        <dbReference type="Proteomes" id="UP000075787"/>
    </source>
</evidence>
<dbReference type="Proteomes" id="UP000257706">
    <property type="component" value="Unassembled WGS sequence"/>
</dbReference>
<dbReference type="Proteomes" id="UP000075787">
    <property type="component" value="Unassembled WGS sequence"/>
</dbReference>
<comment type="caution">
    <text evidence="2">The sequence shown here is derived from an EMBL/GenBank/DDBJ whole genome shotgun (WGS) entry which is preliminary data.</text>
</comment>
<protein>
    <submittedName>
        <fullName evidence="1">Hcp1 family type VI secretion system effector</fullName>
    </submittedName>
</protein>
<gene>
    <name evidence="2" type="ORF">AUP44_27390</name>
    <name evidence="1" type="ORF">DCK97_25470</name>
</gene>
<reference evidence="1 4" key="2">
    <citation type="journal article" date="2018" name="Nat. Biotechnol.">
        <title>A standardized bacterial taxonomy based on genome phylogeny substantially revises the tree of life.</title>
        <authorList>
            <person name="Parks D.H."/>
            <person name="Chuvochina M."/>
            <person name="Waite D.W."/>
            <person name="Rinke C."/>
            <person name="Skarshewski A."/>
            <person name="Chaumeil P.A."/>
            <person name="Hugenholtz P."/>
        </authorList>
    </citation>
    <scope>NUCLEOTIDE SEQUENCE [LARGE SCALE GENOMIC DNA]</scope>
    <source>
        <strain evidence="1">UBA8739</strain>
    </source>
</reference>
<name>A0A162L1Z7_9PROT</name>
<evidence type="ECO:0000313" key="1">
    <source>
        <dbReference type="EMBL" id="HAE50768.1"/>
    </source>
</evidence>
<dbReference type="EMBL" id="LPZR01000138">
    <property type="protein sequence ID" value="KYO52851.1"/>
    <property type="molecule type" value="Genomic_DNA"/>
</dbReference>
<dbReference type="PANTHER" id="PTHR36152:SF1">
    <property type="entry name" value="UBIQUITIN-LIKE DOMAIN-CONTAINING PROTEIN"/>
    <property type="match status" value="1"/>
</dbReference>
<dbReference type="InterPro" id="IPR008514">
    <property type="entry name" value="T6SS_Hcp"/>
</dbReference>
<dbReference type="GeneID" id="97238890"/>
<reference evidence="2 3" key="1">
    <citation type="submission" date="2015-12" db="EMBL/GenBank/DDBJ databases">
        <title>Genome sequence of Tistrella mobilis MCCC 1A02139.</title>
        <authorList>
            <person name="Lu L."/>
            <person name="Lai Q."/>
            <person name="Shao Z."/>
            <person name="Qian P."/>
        </authorList>
    </citation>
    <scope>NUCLEOTIDE SEQUENCE [LARGE SCALE GENOMIC DNA]</scope>
    <source>
        <strain evidence="2 3">MCCC 1A02139</strain>
    </source>
</reference>
<dbReference type="SUPFAM" id="SSF141452">
    <property type="entry name" value="Hcp1-like"/>
    <property type="match status" value="1"/>
</dbReference>
<dbReference type="InterPro" id="IPR053165">
    <property type="entry name" value="HSI-I_assembly_Hcp1"/>
</dbReference>
<dbReference type="OrthoDB" id="7571664at2"/>
<sequence>MIYLNIEGIQGDATHETHKNWIDVSSMTWGTHRAVSTPSGSAQNREASEPVIGEVHITKLMDGSSLKLFEAAATGNQGKQIQIHLVTTGNPGNTYMEYTLTDTLVSGYQINTSGDRPVEEITLNFTRVDMKYTTYDANNRPLNNIAAGYDIATTRKS</sequence>
<evidence type="ECO:0000313" key="2">
    <source>
        <dbReference type="EMBL" id="KYO52851.1"/>
    </source>
</evidence>
<dbReference type="Pfam" id="PF05638">
    <property type="entry name" value="T6SS_HCP"/>
    <property type="match status" value="1"/>
</dbReference>
<dbReference type="RefSeq" id="WP_014747172.1">
    <property type="nucleotide sequence ID" value="NZ_CP121010.1"/>
</dbReference>
<accession>A0A162L1Z7</accession>
<dbReference type="EMBL" id="DMAI01000416">
    <property type="protein sequence ID" value="HAE50768.1"/>
    <property type="molecule type" value="Genomic_DNA"/>
</dbReference>
<dbReference type="InterPro" id="IPR036624">
    <property type="entry name" value="Hcp1-lik_sf"/>
</dbReference>
<proteinExistence type="predicted"/>
<dbReference type="AlphaFoldDB" id="A0A162L1Z7"/>
<dbReference type="PANTHER" id="PTHR36152">
    <property type="entry name" value="CYTOPLASMIC PROTEIN-RELATED"/>
    <property type="match status" value="1"/>
</dbReference>
<dbReference type="Gene3D" id="2.30.110.20">
    <property type="entry name" value="Hcp1-like"/>
    <property type="match status" value="1"/>
</dbReference>
<dbReference type="OMA" id="FNFARIK"/>
<evidence type="ECO:0000313" key="4">
    <source>
        <dbReference type="Proteomes" id="UP000257706"/>
    </source>
</evidence>
<organism evidence="2 3">
    <name type="scientific">Tistrella mobilis</name>
    <dbReference type="NCBI Taxonomy" id="171437"/>
    <lineage>
        <taxon>Bacteria</taxon>
        <taxon>Pseudomonadati</taxon>
        <taxon>Pseudomonadota</taxon>
        <taxon>Alphaproteobacteria</taxon>
        <taxon>Geminicoccales</taxon>
        <taxon>Geminicoccaceae</taxon>
        <taxon>Tistrella</taxon>
    </lineage>
</organism>